<feature type="transmembrane region" description="Helical" evidence="11">
    <location>
        <begin position="319"/>
        <end position="338"/>
    </location>
</feature>
<dbReference type="SUPFAM" id="SSF144091">
    <property type="entry name" value="Rhomboid-like"/>
    <property type="match status" value="1"/>
</dbReference>
<dbReference type="Gene3D" id="1.20.1540.10">
    <property type="entry name" value="Rhomboid-like"/>
    <property type="match status" value="1"/>
</dbReference>
<reference evidence="15" key="1">
    <citation type="journal article" date="2023" name="Commun. Biol.">
        <title>Genome analysis of Parmales, the sister group of diatoms, reveals the evolutionary specialization of diatoms from phago-mixotrophs to photoautotrophs.</title>
        <authorList>
            <person name="Ban H."/>
            <person name="Sato S."/>
            <person name="Yoshikawa S."/>
            <person name="Yamada K."/>
            <person name="Nakamura Y."/>
            <person name="Ichinomiya M."/>
            <person name="Sato N."/>
            <person name="Blanc-Mathieu R."/>
            <person name="Endo H."/>
            <person name="Kuwata A."/>
            <person name="Ogata H."/>
        </authorList>
    </citation>
    <scope>NUCLEOTIDE SEQUENCE [LARGE SCALE GENOMIC DNA]</scope>
    <source>
        <strain evidence="15">NIES 3700</strain>
    </source>
</reference>
<evidence type="ECO:0000256" key="6">
    <source>
        <dbReference type="ARBA" id="ARBA00022692"/>
    </source>
</evidence>
<dbReference type="InterPro" id="IPR022764">
    <property type="entry name" value="Peptidase_S54_rhomboid_dom"/>
</dbReference>
<accession>A0A9W7AAH4</accession>
<dbReference type="InterPro" id="IPR035952">
    <property type="entry name" value="Rhomboid-like_sf"/>
</dbReference>
<evidence type="ECO:0000256" key="3">
    <source>
        <dbReference type="ARBA" id="ARBA00009045"/>
    </source>
</evidence>
<keyword evidence="6 11" id="KW-0812">Transmembrane</keyword>
<name>A0A9W7AAH4_9STRA</name>
<feature type="domain" description="Peptidase S54 rhomboid" evidence="13">
    <location>
        <begin position="278"/>
        <end position="426"/>
    </location>
</feature>
<comment type="caution">
    <text evidence="11">Lacks conserved residue(s) required for the propagation of feature annotation.</text>
</comment>
<evidence type="ECO:0000256" key="12">
    <source>
        <dbReference type="SAM" id="MobiDB-lite"/>
    </source>
</evidence>
<evidence type="ECO:0000256" key="9">
    <source>
        <dbReference type="ARBA" id="ARBA00022989"/>
    </source>
</evidence>
<dbReference type="GO" id="GO:0004252">
    <property type="term" value="F:serine-type endopeptidase activity"/>
    <property type="evidence" value="ECO:0007669"/>
    <property type="project" value="InterPro"/>
</dbReference>
<evidence type="ECO:0000313" key="15">
    <source>
        <dbReference type="Proteomes" id="UP001165122"/>
    </source>
</evidence>
<keyword evidence="5 11" id="KW-0645">Protease</keyword>
<feature type="compositionally biased region" description="Pro residues" evidence="12">
    <location>
        <begin position="1"/>
        <end position="12"/>
    </location>
</feature>
<proteinExistence type="inferred from homology"/>
<evidence type="ECO:0000256" key="10">
    <source>
        <dbReference type="ARBA" id="ARBA00023136"/>
    </source>
</evidence>
<dbReference type="Pfam" id="PF01694">
    <property type="entry name" value="Rhomboid"/>
    <property type="match status" value="1"/>
</dbReference>
<evidence type="ECO:0000256" key="11">
    <source>
        <dbReference type="RuleBase" id="RU362115"/>
    </source>
</evidence>
<keyword evidence="8 11" id="KW-0720">Serine protease</keyword>
<dbReference type="OrthoDB" id="418595at2759"/>
<protein>
    <recommendedName>
        <fullName evidence="4">rhomboid protease</fullName>
        <ecNumber evidence="4">3.4.21.105</ecNumber>
    </recommendedName>
</protein>
<feature type="transmembrane region" description="Helical" evidence="11">
    <location>
        <begin position="344"/>
        <end position="363"/>
    </location>
</feature>
<dbReference type="AlphaFoldDB" id="A0A9W7AAH4"/>
<keyword evidence="7 11" id="KW-0378">Hydrolase</keyword>
<feature type="transmembrane region" description="Helical" evidence="11">
    <location>
        <begin position="283"/>
        <end position="307"/>
    </location>
</feature>
<dbReference type="GO" id="GO:0016020">
    <property type="term" value="C:membrane"/>
    <property type="evidence" value="ECO:0007669"/>
    <property type="project" value="UniProtKB-SubCell"/>
</dbReference>
<comment type="subcellular location">
    <subcellularLocation>
        <location evidence="2 11">Membrane</location>
        <topology evidence="2 11">Multi-pass membrane protein</topology>
    </subcellularLocation>
</comment>
<feature type="transmembrane region" description="Helical" evidence="11">
    <location>
        <begin position="384"/>
        <end position="404"/>
    </location>
</feature>
<feature type="compositionally biased region" description="Acidic residues" evidence="12">
    <location>
        <begin position="32"/>
        <end position="46"/>
    </location>
</feature>
<dbReference type="Proteomes" id="UP001165122">
    <property type="component" value="Unassembled WGS sequence"/>
</dbReference>
<dbReference type="PANTHER" id="PTHR22936">
    <property type="entry name" value="RHOMBOID-RELATED"/>
    <property type="match status" value="1"/>
</dbReference>
<evidence type="ECO:0000259" key="13">
    <source>
        <dbReference type="Pfam" id="PF01694"/>
    </source>
</evidence>
<keyword evidence="10 11" id="KW-0472">Membrane</keyword>
<evidence type="ECO:0000256" key="4">
    <source>
        <dbReference type="ARBA" id="ARBA00013039"/>
    </source>
</evidence>
<evidence type="ECO:0000256" key="8">
    <source>
        <dbReference type="ARBA" id="ARBA00022825"/>
    </source>
</evidence>
<comment type="similarity">
    <text evidence="3 11">Belongs to the peptidase S54 family.</text>
</comment>
<feature type="region of interest" description="Disordered" evidence="12">
    <location>
        <begin position="1"/>
        <end position="81"/>
    </location>
</feature>
<evidence type="ECO:0000313" key="14">
    <source>
        <dbReference type="EMBL" id="GMH66686.1"/>
    </source>
</evidence>
<dbReference type="EC" id="3.4.21.105" evidence="4"/>
<evidence type="ECO:0000256" key="2">
    <source>
        <dbReference type="ARBA" id="ARBA00004141"/>
    </source>
</evidence>
<organism evidence="14 15">
    <name type="scientific">Triparma laevis f. longispina</name>
    <dbReference type="NCBI Taxonomy" id="1714387"/>
    <lineage>
        <taxon>Eukaryota</taxon>
        <taxon>Sar</taxon>
        <taxon>Stramenopiles</taxon>
        <taxon>Ochrophyta</taxon>
        <taxon>Bolidophyceae</taxon>
        <taxon>Parmales</taxon>
        <taxon>Triparmaceae</taxon>
        <taxon>Triparma</taxon>
    </lineage>
</organism>
<evidence type="ECO:0000256" key="1">
    <source>
        <dbReference type="ARBA" id="ARBA00000156"/>
    </source>
</evidence>
<dbReference type="PANTHER" id="PTHR22936:SF69">
    <property type="entry name" value="RHOMBOID-LIKE PROTEIN"/>
    <property type="match status" value="1"/>
</dbReference>
<comment type="catalytic activity">
    <reaction evidence="1 11">
        <text>Cleaves type-1 transmembrane domains using a catalytic dyad composed of serine and histidine that are contributed by different transmembrane domains.</text>
        <dbReference type="EC" id="3.4.21.105"/>
    </reaction>
</comment>
<evidence type="ECO:0000256" key="5">
    <source>
        <dbReference type="ARBA" id="ARBA00022670"/>
    </source>
</evidence>
<dbReference type="GO" id="GO:0006508">
    <property type="term" value="P:proteolysis"/>
    <property type="evidence" value="ECO:0007669"/>
    <property type="project" value="UniProtKB-KW"/>
</dbReference>
<sequence>MPPPPARPPPTVPSHFRRPPKAQSQPQNVNDNDNDNDNDNNNDSDEAPQIQIVASIDTVPSNLIDEDENDNEGDAKSTEKSIKSFKSIRTFLSTKSNKSTHTTKTNPYALPPPYCDETKTVATVWDVVRGGKKKSKALSRNRALTRRLRDFNYAQHKRSSLYRNRETPTPLGIFGLYDYLSGVRRDVEWAEDAAFRRNNHLPYLTWKDHESGSTETSCATFSYFTYSLIAACCALMVWEFQVNGWVIESMSVNPMLGVSQNTLIYCGARVTNLIVNEGQGYRLLSAMFLHSGLIHLTFNMAVLLFIGRGLEKAHGLFETALIFLVGGFGGNVLSALFLPQYISVGASGGIFALLGATLADIIMNWNLLFSSDAIVRSDKQKKGHVWIIVVLVLDMVLNVLIGFLPFVDNFCHCGGLLIGFLLGMGTISQLSFDFFGLKRSACQRIKRFLTRAWSLILVAGILLAATVWLFQVDGYSSPCIHCRYVSCISMPFWRDLNDRWWWCDDCTQAHGMATFDEAQGGYYKIDLTCPSDKIVAVFPQNPKGTIEELNKILPTYCREHCKGFDAFSVSDTDWN</sequence>
<comment type="caution">
    <text evidence="14">The sequence shown here is derived from an EMBL/GenBank/DDBJ whole genome shotgun (WGS) entry which is preliminary data.</text>
</comment>
<keyword evidence="15" id="KW-1185">Reference proteome</keyword>
<feature type="transmembrane region" description="Helical" evidence="11">
    <location>
        <begin position="416"/>
        <end position="436"/>
    </location>
</feature>
<keyword evidence="9 11" id="KW-1133">Transmembrane helix</keyword>
<dbReference type="InterPro" id="IPR002610">
    <property type="entry name" value="Peptidase_S54_rhomboid-like"/>
</dbReference>
<dbReference type="EMBL" id="BRXW01000563">
    <property type="protein sequence ID" value="GMH66686.1"/>
    <property type="molecule type" value="Genomic_DNA"/>
</dbReference>
<comment type="function">
    <text evidence="11">Serine protease involved in intramembrane proteolysis.</text>
</comment>
<gene>
    <name evidence="14" type="ORF">TrLO_g8917</name>
</gene>
<feature type="transmembrane region" description="Helical" evidence="11">
    <location>
        <begin position="448"/>
        <end position="470"/>
    </location>
</feature>
<evidence type="ECO:0000256" key="7">
    <source>
        <dbReference type="ARBA" id="ARBA00022801"/>
    </source>
</evidence>